<reference evidence="1 2" key="1">
    <citation type="submission" date="2024-02" db="EMBL/GenBank/DDBJ databases">
        <title>Seven novel Bacillus-like species.</title>
        <authorList>
            <person name="Liu G."/>
        </authorList>
    </citation>
    <scope>NUCLEOTIDE SEQUENCE [LARGE SCALE GENOMIC DNA]</scope>
    <source>
        <strain evidence="1 2">FJAT-52054</strain>
    </source>
</reference>
<sequence>MEAQVQRDFDNLESADKEIQYAAFKNILAVTEKEVNWAYEVWDQFLQDLSNRNHHKRSRAAQFLSHLAISDPDKRMLNDFPRLWEVTRDPKFVTARHCLQSIWRVGLAGDEQQEMLIHHLANRFTHCSDEKNHTLIRFDLIQGLRNLYDQVKNEEIKQIALGLIEVEEDSKYQKKYAAVWRNT</sequence>
<accession>A0ABZ2NJU0</accession>
<dbReference type="SUPFAM" id="SSF48371">
    <property type="entry name" value="ARM repeat"/>
    <property type="match status" value="1"/>
</dbReference>
<keyword evidence="2" id="KW-1185">Reference proteome</keyword>
<organism evidence="1 2">
    <name type="scientific">Metabacillus sediminis</name>
    <dbReference type="NCBI Taxonomy" id="3117746"/>
    <lineage>
        <taxon>Bacteria</taxon>
        <taxon>Bacillati</taxon>
        <taxon>Bacillota</taxon>
        <taxon>Bacilli</taxon>
        <taxon>Bacillales</taxon>
        <taxon>Bacillaceae</taxon>
        <taxon>Metabacillus</taxon>
    </lineage>
</organism>
<dbReference type="Gene3D" id="1.25.10.10">
    <property type="entry name" value="Leucine-rich Repeat Variant"/>
    <property type="match status" value="1"/>
</dbReference>
<dbReference type="RefSeq" id="WP_338779826.1">
    <property type="nucleotide sequence ID" value="NZ_CP147407.1"/>
</dbReference>
<dbReference type="EMBL" id="CP147407">
    <property type="protein sequence ID" value="WXB97417.1"/>
    <property type="molecule type" value="Genomic_DNA"/>
</dbReference>
<protein>
    <recommendedName>
        <fullName evidence="3">HEAT repeat domain-containing protein</fullName>
    </recommendedName>
</protein>
<dbReference type="Proteomes" id="UP001377337">
    <property type="component" value="Chromosome"/>
</dbReference>
<proteinExistence type="predicted"/>
<evidence type="ECO:0000313" key="1">
    <source>
        <dbReference type="EMBL" id="WXB97417.1"/>
    </source>
</evidence>
<gene>
    <name evidence="1" type="ORF">WCV65_02635</name>
</gene>
<dbReference type="InterPro" id="IPR016024">
    <property type="entry name" value="ARM-type_fold"/>
</dbReference>
<dbReference type="InterPro" id="IPR011989">
    <property type="entry name" value="ARM-like"/>
</dbReference>
<evidence type="ECO:0000313" key="2">
    <source>
        <dbReference type="Proteomes" id="UP001377337"/>
    </source>
</evidence>
<name>A0ABZ2NJU0_9BACI</name>
<evidence type="ECO:0008006" key="3">
    <source>
        <dbReference type="Google" id="ProtNLM"/>
    </source>
</evidence>